<keyword evidence="3" id="KW-1185">Reference proteome</keyword>
<protein>
    <recommendedName>
        <fullName evidence="1">CN hydrolase domain-containing protein</fullName>
    </recommendedName>
</protein>
<proteinExistence type="predicted"/>
<dbReference type="Pfam" id="PF00795">
    <property type="entry name" value="CN_hydrolase"/>
    <property type="match status" value="1"/>
</dbReference>
<name>A0AAE0CFP5_9CHLO</name>
<evidence type="ECO:0000259" key="1">
    <source>
        <dbReference type="Pfam" id="PF00795"/>
    </source>
</evidence>
<evidence type="ECO:0000313" key="3">
    <source>
        <dbReference type="Proteomes" id="UP001190700"/>
    </source>
</evidence>
<dbReference type="InterPro" id="IPR036526">
    <property type="entry name" value="C-N_Hydrolase_sf"/>
</dbReference>
<dbReference type="Gene3D" id="3.60.110.10">
    <property type="entry name" value="Carbon-nitrogen hydrolase"/>
    <property type="match status" value="1"/>
</dbReference>
<accession>A0AAE0CFP5</accession>
<reference evidence="2 3" key="1">
    <citation type="journal article" date="2015" name="Genome Biol. Evol.">
        <title>Comparative Genomics of a Bacterivorous Green Alga Reveals Evolutionary Causalities and Consequences of Phago-Mixotrophic Mode of Nutrition.</title>
        <authorList>
            <person name="Burns J.A."/>
            <person name="Paasch A."/>
            <person name="Narechania A."/>
            <person name="Kim E."/>
        </authorList>
    </citation>
    <scope>NUCLEOTIDE SEQUENCE [LARGE SCALE GENOMIC DNA]</scope>
    <source>
        <strain evidence="2 3">PLY_AMNH</strain>
    </source>
</reference>
<feature type="domain" description="CN hydrolase" evidence="1">
    <location>
        <begin position="10"/>
        <end position="96"/>
    </location>
</feature>
<dbReference type="Proteomes" id="UP001190700">
    <property type="component" value="Unassembled WGS sequence"/>
</dbReference>
<dbReference type="GO" id="GO:0016810">
    <property type="term" value="F:hydrolase activity, acting on carbon-nitrogen (but not peptide) bonds"/>
    <property type="evidence" value="ECO:0007669"/>
    <property type="project" value="UniProtKB-ARBA"/>
</dbReference>
<organism evidence="2 3">
    <name type="scientific">Cymbomonas tetramitiformis</name>
    <dbReference type="NCBI Taxonomy" id="36881"/>
    <lineage>
        <taxon>Eukaryota</taxon>
        <taxon>Viridiplantae</taxon>
        <taxon>Chlorophyta</taxon>
        <taxon>Pyramimonadophyceae</taxon>
        <taxon>Pyramimonadales</taxon>
        <taxon>Pyramimonadaceae</taxon>
        <taxon>Cymbomonas</taxon>
    </lineage>
</organism>
<dbReference type="EMBL" id="LGRX02023964">
    <property type="protein sequence ID" value="KAK3254203.1"/>
    <property type="molecule type" value="Genomic_DNA"/>
</dbReference>
<dbReference type="AlphaFoldDB" id="A0AAE0CFP5"/>
<gene>
    <name evidence="2" type="ORF">CYMTET_36576</name>
</gene>
<dbReference type="InterPro" id="IPR003010">
    <property type="entry name" value="C-N_Hydrolase"/>
</dbReference>
<comment type="caution">
    <text evidence="2">The sequence shown here is derived from an EMBL/GenBank/DDBJ whole genome shotgun (WGS) entry which is preliminary data.</text>
</comment>
<evidence type="ECO:0000313" key="2">
    <source>
        <dbReference type="EMBL" id="KAK3254203.1"/>
    </source>
</evidence>
<sequence>MDLLTRAFIESAKETANRHQVHLLVTVPYQCAEGEGFYGTAFMIDRNGREICRHQKAYLCDEERRYFLPGKRMKVSVCHLPRLEVGIGIAICYDVFNFSVQQSCYNNEDIGVMILPVYCGASLELGELAEVSPREALASAQEAAAGYADMLVGPSRWAAR</sequence>
<dbReference type="SUPFAM" id="SSF56317">
    <property type="entry name" value="Carbon-nitrogen hydrolase"/>
    <property type="match status" value="1"/>
</dbReference>